<evidence type="ECO:0000256" key="1">
    <source>
        <dbReference type="SAM" id="MobiDB-lite"/>
    </source>
</evidence>
<proteinExistence type="predicted"/>
<accession>A0A5P1ECS7</accession>
<gene>
    <name evidence="2" type="ORF">A4U43_C09F16030</name>
</gene>
<dbReference type="Proteomes" id="UP000243459">
    <property type="component" value="Chromosome 9"/>
</dbReference>
<dbReference type="AlphaFoldDB" id="A0A5P1ECS7"/>
<name>A0A5P1ECS7_ASPOF</name>
<reference evidence="3" key="1">
    <citation type="journal article" date="2017" name="Nat. Commun.">
        <title>The asparagus genome sheds light on the origin and evolution of a young Y chromosome.</title>
        <authorList>
            <person name="Harkess A."/>
            <person name="Zhou J."/>
            <person name="Xu C."/>
            <person name="Bowers J.E."/>
            <person name="Van der Hulst R."/>
            <person name="Ayyampalayam S."/>
            <person name="Mercati F."/>
            <person name="Riccardi P."/>
            <person name="McKain M.R."/>
            <person name="Kakrana A."/>
            <person name="Tang H."/>
            <person name="Ray J."/>
            <person name="Groenendijk J."/>
            <person name="Arikit S."/>
            <person name="Mathioni S.M."/>
            <person name="Nakano M."/>
            <person name="Shan H."/>
            <person name="Telgmann-Rauber A."/>
            <person name="Kanno A."/>
            <person name="Yue Z."/>
            <person name="Chen H."/>
            <person name="Li W."/>
            <person name="Chen Y."/>
            <person name="Xu X."/>
            <person name="Zhang Y."/>
            <person name="Luo S."/>
            <person name="Chen H."/>
            <person name="Gao J."/>
            <person name="Mao Z."/>
            <person name="Pires J.C."/>
            <person name="Luo M."/>
            <person name="Kudrna D."/>
            <person name="Wing R.A."/>
            <person name="Meyers B.C."/>
            <person name="Yi K."/>
            <person name="Kong H."/>
            <person name="Lavrijsen P."/>
            <person name="Sunseri F."/>
            <person name="Falavigna A."/>
            <person name="Ye Y."/>
            <person name="Leebens-Mack J.H."/>
            <person name="Chen G."/>
        </authorList>
    </citation>
    <scope>NUCLEOTIDE SEQUENCE [LARGE SCALE GENOMIC DNA]</scope>
    <source>
        <strain evidence="3">cv. DH0086</strain>
    </source>
</reference>
<dbReference type="PANTHER" id="PTHR34057:SF1">
    <property type="entry name" value="ELONGATION FACTOR"/>
    <property type="match status" value="1"/>
</dbReference>
<feature type="compositionally biased region" description="Basic and acidic residues" evidence="1">
    <location>
        <begin position="1"/>
        <end position="17"/>
    </location>
</feature>
<organism evidence="2 3">
    <name type="scientific">Asparagus officinalis</name>
    <name type="common">Garden asparagus</name>
    <dbReference type="NCBI Taxonomy" id="4686"/>
    <lineage>
        <taxon>Eukaryota</taxon>
        <taxon>Viridiplantae</taxon>
        <taxon>Streptophyta</taxon>
        <taxon>Embryophyta</taxon>
        <taxon>Tracheophyta</taxon>
        <taxon>Spermatophyta</taxon>
        <taxon>Magnoliopsida</taxon>
        <taxon>Liliopsida</taxon>
        <taxon>Asparagales</taxon>
        <taxon>Asparagaceae</taxon>
        <taxon>Asparagoideae</taxon>
        <taxon>Asparagus</taxon>
    </lineage>
</organism>
<dbReference type="PANTHER" id="PTHR34057">
    <property type="entry name" value="ELONGATION FACTOR"/>
    <property type="match status" value="1"/>
</dbReference>
<protein>
    <submittedName>
        <fullName evidence="2">Uncharacterized protein</fullName>
    </submittedName>
</protein>
<evidence type="ECO:0000313" key="3">
    <source>
        <dbReference type="Proteomes" id="UP000243459"/>
    </source>
</evidence>
<dbReference type="Gramene" id="ONK58726">
    <property type="protein sequence ID" value="ONK58726"/>
    <property type="gene ID" value="A4U43_C09F16030"/>
</dbReference>
<keyword evidence="3" id="KW-1185">Reference proteome</keyword>
<evidence type="ECO:0000313" key="2">
    <source>
        <dbReference type="EMBL" id="ONK58726.1"/>
    </source>
</evidence>
<sequence>MEKNNDAKAGENKRAETDCQSVDNDCGHRGDEAAKRNEDYEWLLLGLNDGDDSLEKVLHNLDNIQSKVLSLKTKLSKDGGVAFWSSDLMLGSEDAA</sequence>
<feature type="region of interest" description="Disordered" evidence="1">
    <location>
        <begin position="1"/>
        <end position="32"/>
    </location>
</feature>
<dbReference type="EMBL" id="CM007389">
    <property type="protein sequence ID" value="ONK58726.1"/>
    <property type="molecule type" value="Genomic_DNA"/>
</dbReference>